<dbReference type="InterPro" id="IPR023393">
    <property type="entry name" value="START-like_dom_sf"/>
</dbReference>
<reference evidence="2" key="1">
    <citation type="journal article" date="2023" name="PhytoFront">
        <title>Draft Genome Resources of Seven Strains of Tilletia horrida, Causal Agent of Kernel Smut of Rice.</title>
        <authorList>
            <person name="Khanal S."/>
            <person name="Antony Babu S."/>
            <person name="Zhou X.G."/>
        </authorList>
    </citation>
    <scope>NUCLEOTIDE SEQUENCE</scope>
    <source>
        <strain evidence="2">TX3</strain>
    </source>
</reference>
<dbReference type="Pfam" id="PF11274">
    <property type="entry name" value="DUF3074"/>
    <property type="match status" value="1"/>
</dbReference>
<gene>
    <name evidence="2" type="ORF">OC842_006354</name>
</gene>
<organism evidence="2 3">
    <name type="scientific">Tilletia horrida</name>
    <dbReference type="NCBI Taxonomy" id="155126"/>
    <lineage>
        <taxon>Eukaryota</taxon>
        <taxon>Fungi</taxon>
        <taxon>Dikarya</taxon>
        <taxon>Basidiomycota</taxon>
        <taxon>Ustilaginomycotina</taxon>
        <taxon>Exobasidiomycetes</taxon>
        <taxon>Tilletiales</taxon>
        <taxon>Tilletiaceae</taxon>
        <taxon>Tilletia</taxon>
    </lineage>
</organism>
<evidence type="ECO:0000313" key="3">
    <source>
        <dbReference type="Proteomes" id="UP001176521"/>
    </source>
</evidence>
<dbReference type="Gene3D" id="3.30.530.20">
    <property type="match status" value="1"/>
</dbReference>
<dbReference type="InterPro" id="IPR024500">
    <property type="entry name" value="DUF3074"/>
</dbReference>
<accession>A0AAN6JI20</accession>
<keyword evidence="3" id="KW-1185">Reference proteome</keyword>
<dbReference type="PANTHER" id="PTHR40370:SF1">
    <property type="entry name" value="DUF3074 DOMAIN-CONTAINING PROTEIN"/>
    <property type="match status" value="1"/>
</dbReference>
<dbReference type="PANTHER" id="PTHR40370">
    <property type="entry name" value="EXPRESSED PROTEIN"/>
    <property type="match status" value="1"/>
</dbReference>
<comment type="caution">
    <text evidence="2">The sequence shown here is derived from an EMBL/GenBank/DDBJ whole genome shotgun (WGS) entry which is preliminary data.</text>
</comment>
<evidence type="ECO:0000313" key="2">
    <source>
        <dbReference type="EMBL" id="KAK0522804.1"/>
    </source>
</evidence>
<dbReference type="Proteomes" id="UP001176521">
    <property type="component" value="Unassembled WGS sequence"/>
</dbReference>
<name>A0AAN6JI20_9BASI</name>
<dbReference type="SUPFAM" id="SSF55961">
    <property type="entry name" value="Bet v1-like"/>
    <property type="match status" value="1"/>
</dbReference>
<dbReference type="AlphaFoldDB" id="A0AAN6JI20"/>
<sequence length="244" mass="25976">MSNASPLLFTVDALSPETYAAGADLDSLVKKLVDQALDIVVATPEWPKGKVFNAKHRVADGGPVQTRSKKSGMGGRAGKCSWHMRESVHPTEGTGLTYDDFRSGLLLDHAAHEMEYIPGLVGTKTLEVLKAGSTSVILNSYKLPMVTADRDFLELLITVDLPAHAAPLSPAHRAAIAELTELGINPSPPSTAAEAGGLRSFLVVQVPVTHPDAPEQKNYVRGAYASVEAVYEASGPTGLETHWK</sequence>
<proteinExistence type="predicted"/>
<dbReference type="EMBL" id="JAPDMQ010000559">
    <property type="protein sequence ID" value="KAK0522804.1"/>
    <property type="molecule type" value="Genomic_DNA"/>
</dbReference>
<protein>
    <recommendedName>
        <fullName evidence="1">DUF3074 domain-containing protein</fullName>
    </recommendedName>
</protein>
<feature type="domain" description="DUF3074" evidence="1">
    <location>
        <begin position="82"/>
        <end position="233"/>
    </location>
</feature>
<evidence type="ECO:0000259" key="1">
    <source>
        <dbReference type="Pfam" id="PF11274"/>
    </source>
</evidence>